<dbReference type="SUPFAM" id="SSF89095">
    <property type="entry name" value="GatB/YqeY motif"/>
    <property type="match status" value="2"/>
</dbReference>
<comment type="catalytic activity">
    <reaction evidence="7 8">
        <text>L-glutamyl-tRNA(Gln) + L-glutamine + ATP + H2O = L-glutaminyl-tRNA(Gln) + L-glutamate + ADP + phosphate + H(+)</text>
        <dbReference type="Rhea" id="RHEA:17521"/>
        <dbReference type="Rhea" id="RHEA-COMP:9681"/>
        <dbReference type="Rhea" id="RHEA-COMP:9684"/>
        <dbReference type="ChEBI" id="CHEBI:15377"/>
        <dbReference type="ChEBI" id="CHEBI:15378"/>
        <dbReference type="ChEBI" id="CHEBI:29985"/>
        <dbReference type="ChEBI" id="CHEBI:30616"/>
        <dbReference type="ChEBI" id="CHEBI:43474"/>
        <dbReference type="ChEBI" id="CHEBI:58359"/>
        <dbReference type="ChEBI" id="CHEBI:78520"/>
        <dbReference type="ChEBI" id="CHEBI:78521"/>
        <dbReference type="ChEBI" id="CHEBI:456216"/>
    </reaction>
</comment>
<evidence type="ECO:0000259" key="9">
    <source>
        <dbReference type="SMART" id="SM00845"/>
    </source>
</evidence>
<protein>
    <recommendedName>
        <fullName evidence="2 8">Aspartyl/glutamyl-tRNA(Asn/Gln) amidotransferase subunit B</fullName>
        <shortName evidence="8">Asp/Glu-ADT subunit B</shortName>
        <ecNumber evidence="8">6.3.5.-</ecNumber>
    </recommendedName>
</protein>
<evidence type="ECO:0000256" key="7">
    <source>
        <dbReference type="ARBA" id="ARBA00047913"/>
    </source>
</evidence>
<comment type="catalytic activity">
    <reaction evidence="8">
        <text>L-aspartyl-tRNA(Asn) + L-glutamine + ATP + H2O = L-asparaginyl-tRNA(Asn) + L-glutamate + ADP + phosphate + 2 H(+)</text>
        <dbReference type="Rhea" id="RHEA:14513"/>
        <dbReference type="Rhea" id="RHEA-COMP:9674"/>
        <dbReference type="Rhea" id="RHEA-COMP:9677"/>
        <dbReference type="ChEBI" id="CHEBI:15377"/>
        <dbReference type="ChEBI" id="CHEBI:15378"/>
        <dbReference type="ChEBI" id="CHEBI:29985"/>
        <dbReference type="ChEBI" id="CHEBI:30616"/>
        <dbReference type="ChEBI" id="CHEBI:43474"/>
        <dbReference type="ChEBI" id="CHEBI:58359"/>
        <dbReference type="ChEBI" id="CHEBI:78515"/>
        <dbReference type="ChEBI" id="CHEBI:78516"/>
        <dbReference type="ChEBI" id="CHEBI:456216"/>
    </reaction>
</comment>
<proteinExistence type="inferred from homology"/>
<dbReference type="Proteomes" id="UP000716004">
    <property type="component" value="Unassembled WGS sequence"/>
</dbReference>
<dbReference type="HAMAP" id="MF_00121">
    <property type="entry name" value="GatB"/>
    <property type="match status" value="1"/>
</dbReference>
<dbReference type="EMBL" id="JAGVSJ010000024">
    <property type="protein sequence ID" value="MBX8632392.1"/>
    <property type="molecule type" value="Genomic_DNA"/>
</dbReference>
<dbReference type="InterPro" id="IPR018027">
    <property type="entry name" value="Asn/Gln_amidotransferase"/>
</dbReference>
<dbReference type="GO" id="GO:0005524">
    <property type="term" value="F:ATP binding"/>
    <property type="evidence" value="ECO:0007669"/>
    <property type="project" value="UniProtKB-KW"/>
</dbReference>
<organism evidence="10 11">
    <name type="scientific">Candidatus Sysuiplasma superficiale</name>
    <dbReference type="NCBI Taxonomy" id="2823368"/>
    <lineage>
        <taxon>Archaea</taxon>
        <taxon>Methanobacteriati</taxon>
        <taxon>Thermoplasmatota</taxon>
        <taxon>Thermoplasmata</taxon>
        <taxon>Candidatus Sysuiplasmatales</taxon>
        <taxon>Candidatus Sysuiplasmataceae</taxon>
        <taxon>Candidatus Sysuiplasma</taxon>
    </lineage>
</organism>
<evidence type="ECO:0000313" key="10">
    <source>
        <dbReference type="EMBL" id="MBX8632392.1"/>
    </source>
</evidence>
<dbReference type="InterPro" id="IPR017959">
    <property type="entry name" value="Asn/Gln-tRNA_amidoTrfase_suB/E"/>
</dbReference>
<dbReference type="SUPFAM" id="SSF55931">
    <property type="entry name" value="Glutamine synthetase/guanido kinase"/>
    <property type="match status" value="1"/>
</dbReference>
<dbReference type="GO" id="GO:0006412">
    <property type="term" value="P:translation"/>
    <property type="evidence" value="ECO:0007669"/>
    <property type="project" value="UniProtKB-UniRule"/>
</dbReference>
<dbReference type="EC" id="6.3.5.-" evidence="8"/>
<reference evidence="10" key="1">
    <citation type="submission" date="2021-04" db="EMBL/GenBank/DDBJ databases">
        <title>Genomic insights into ecological role and evolution of a novel Thermoplasmata order Candidatus Sysuiplasmatales.</title>
        <authorList>
            <person name="Yuan Y."/>
        </authorList>
    </citation>
    <scope>NUCLEOTIDE SEQUENCE</scope>
    <source>
        <strain evidence="10">YP2-bin.285</strain>
    </source>
</reference>
<dbReference type="InterPro" id="IPR006075">
    <property type="entry name" value="Asn/Gln-tRNA_Trfase_suB/E_cat"/>
</dbReference>
<comment type="function">
    <text evidence="8">Allows the formation of correctly charged Asn-tRNA(Asn) or Gln-tRNA(Gln) through the transamidation of misacylated Asp-tRNA(Asn) or Glu-tRNA(Gln) in organisms which lack either or both of asparaginyl-tRNA or glutaminyl-tRNA synthetases. The reaction takes place in the presence of glutamine and ATP through an activated phospho-Asp-tRNA(Asn) or phospho-Glu-tRNA(Gln).</text>
</comment>
<keyword evidence="3 8" id="KW-0436">Ligase</keyword>
<accession>A0A8J7YKL7</accession>
<dbReference type="AlphaFoldDB" id="A0A8J7YKL7"/>
<dbReference type="GO" id="GO:0070681">
    <property type="term" value="P:glutaminyl-tRNAGln biosynthesis via transamidation"/>
    <property type="evidence" value="ECO:0007669"/>
    <property type="project" value="TreeGrafter"/>
</dbReference>
<evidence type="ECO:0000256" key="1">
    <source>
        <dbReference type="ARBA" id="ARBA00005306"/>
    </source>
</evidence>
<comment type="caution">
    <text evidence="10">The sequence shown here is derived from an EMBL/GenBank/DDBJ whole genome shotgun (WGS) entry which is preliminary data.</text>
</comment>
<dbReference type="NCBIfam" id="NF004012">
    <property type="entry name" value="PRK05477.1-2"/>
    <property type="match status" value="1"/>
</dbReference>
<name>A0A8J7YKL7_9ARCH</name>
<sequence>MRKSSRPCTFSGGFPEMPDALPAKIGLELHIYPRTECKMFCSCSSSFLDAEPNTVVCPVCTGQPGAKPLSPNSAVIAVLLQLADVFGMERLRGPVRILRKHYFYPDLPCNYQRTSEPVASGGSLSGCRLREIHFEEDPGQYDLPKGKVDFNRSGVPLIELVTEPDIRDSRQAKSFLSDLLLVLQYLGCAREEMPFKVDTNISVGGRERVEVKNINSASGVVQAIEYEIERQSELIVRGEAVDRETRHFDAISGTTVSLRFKENLEDYRYFPDPDLPPVDISAVAFEKVPSPFGILERMTAGGAREPDARTVLADRNLLRLFERVELSTDTRFASTFVARDIKGELNYRRMDSSSLPSISEGIVSIAVNYAGSRLSNQNASLLLRKLFDGQPIGGLLEELTSNWHSSEEIVRAAADVMRENADAVKRYINGNREVMNFLVGQCMKRLGGKARPGDIANVLMKEMGRMRKPL</sequence>
<comment type="subunit">
    <text evidence="8">Heterotrimer of A, B and C subunits.</text>
</comment>
<dbReference type="SMART" id="SM00845">
    <property type="entry name" value="GatB_Yqey"/>
    <property type="match status" value="1"/>
</dbReference>
<dbReference type="PROSITE" id="PS01234">
    <property type="entry name" value="GATB"/>
    <property type="match status" value="1"/>
</dbReference>
<comment type="similarity">
    <text evidence="1 8">Belongs to the GatB/GatE family. GatB subfamily.</text>
</comment>
<dbReference type="InterPro" id="IPR014746">
    <property type="entry name" value="Gln_synth/guanido_kin_cat_dom"/>
</dbReference>
<dbReference type="InterPro" id="IPR004413">
    <property type="entry name" value="GatB"/>
</dbReference>
<gene>
    <name evidence="8 10" type="primary">gatB</name>
    <name evidence="10" type="ORF">J9259_07765</name>
</gene>
<dbReference type="PANTHER" id="PTHR11659:SF0">
    <property type="entry name" value="GLUTAMYL-TRNA(GLN) AMIDOTRANSFERASE SUBUNIT B, MITOCHONDRIAL"/>
    <property type="match status" value="1"/>
</dbReference>
<dbReference type="Pfam" id="PF02934">
    <property type="entry name" value="GatB_N"/>
    <property type="match status" value="1"/>
</dbReference>
<dbReference type="InterPro" id="IPR017958">
    <property type="entry name" value="Gln-tRNA_amidoTrfase_suB_CS"/>
</dbReference>
<evidence type="ECO:0000313" key="11">
    <source>
        <dbReference type="Proteomes" id="UP000716004"/>
    </source>
</evidence>
<keyword evidence="4 8" id="KW-0547">Nucleotide-binding</keyword>
<feature type="domain" description="Asn/Gln amidotransferase" evidence="9">
    <location>
        <begin position="319"/>
        <end position="463"/>
    </location>
</feature>
<evidence type="ECO:0000256" key="6">
    <source>
        <dbReference type="ARBA" id="ARBA00022917"/>
    </source>
</evidence>
<evidence type="ECO:0000256" key="5">
    <source>
        <dbReference type="ARBA" id="ARBA00022840"/>
    </source>
</evidence>
<dbReference type="InterPro" id="IPR023168">
    <property type="entry name" value="GatB_Yqey_C_2"/>
</dbReference>
<keyword evidence="6 8" id="KW-0648">Protein biosynthesis</keyword>
<evidence type="ECO:0000256" key="3">
    <source>
        <dbReference type="ARBA" id="ARBA00022598"/>
    </source>
</evidence>
<dbReference type="Gene3D" id="1.10.10.410">
    <property type="match status" value="1"/>
</dbReference>
<dbReference type="InterPro" id="IPR003789">
    <property type="entry name" value="Asn/Gln_tRNA_amidoTrase-B-like"/>
</dbReference>
<keyword evidence="5 8" id="KW-0067">ATP-binding</keyword>
<evidence type="ECO:0000256" key="4">
    <source>
        <dbReference type="ARBA" id="ARBA00022741"/>
    </source>
</evidence>
<evidence type="ECO:0000256" key="2">
    <source>
        <dbReference type="ARBA" id="ARBA00016923"/>
    </source>
</evidence>
<dbReference type="Pfam" id="PF02637">
    <property type="entry name" value="GatB_Yqey"/>
    <property type="match status" value="1"/>
</dbReference>
<dbReference type="NCBIfam" id="TIGR00133">
    <property type="entry name" value="gatB"/>
    <property type="match status" value="1"/>
</dbReference>
<evidence type="ECO:0000256" key="8">
    <source>
        <dbReference type="HAMAP-Rule" id="MF_00121"/>
    </source>
</evidence>
<dbReference type="GO" id="GO:0050567">
    <property type="term" value="F:glutaminyl-tRNA synthase (glutamine-hydrolyzing) activity"/>
    <property type="evidence" value="ECO:0007669"/>
    <property type="project" value="UniProtKB-UniRule"/>
</dbReference>
<dbReference type="PANTHER" id="PTHR11659">
    <property type="entry name" value="GLUTAMYL-TRNA GLN AMIDOTRANSFERASE SUBUNIT B MITOCHONDRIAL AND PROKARYOTIC PET112-RELATED"/>
    <property type="match status" value="1"/>
</dbReference>